<feature type="domain" description="Helicase MOV-10-like beta-barrel" evidence="17">
    <location>
        <begin position="421"/>
        <end position="507"/>
    </location>
</feature>
<evidence type="ECO:0000256" key="1">
    <source>
        <dbReference type="ARBA" id="ARBA00004201"/>
    </source>
</evidence>
<dbReference type="InterPro" id="IPR049079">
    <property type="entry name" value="Mov-10_helical"/>
</dbReference>
<evidence type="ECO:0000256" key="12">
    <source>
        <dbReference type="SAM" id="MobiDB-lite"/>
    </source>
</evidence>
<dbReference type="GO" id="GO:0000932">
    <property type="term" value="C:P-body"/>
    <property type="evidence" value="ECO:0007669"/>
    <property type="project" value="UniProtKB-SubCell"/>
</dbReference>
<evidence type="ECO:0000256" key="4">
    <source>
        <dbReference type="ARBA" id="ARBA00022490"/>
    </source>
</evidence>
<dbReference type="GO" id="GO:0016787">
    <property type="term" value="F:hydrolase activity"/>
    <property type="evidence" value="ECO:0007669"/>
    <property type="project" value="UniProtKB-KW"/>
</dbReference>
<dbReference type="SUPFAM" id="SSF52540">
    <property type="entry name" value="P-loop containing nucleoside triphosphate hydrolases"/>
    <property type="match status" value="1"/>
</dbReference>
<evidence type="ECO:0000313" key="19">
    <source>
        <dbReference type="Ensembl" id="ENSPKIP00000039563.1"/>
    </source>
</evidence>
<dbReference type="InterPro" id="IPR041679">
    <property type="entry name" value="DNA2/NAM7-like_C"/>
</dbReference>
<dbReference type="Pfam" id="PF21635">
    <property type="entry name" value="Mov-10_helical"/>
    <property type="match status" value="1"/>
</dbReference>
<feature type="compositionally biased region" description="Low complexity" evidence="12">
    <location>
        <begin position="131"/>
        <end position="155"/>
    </location>
</feature>
<protein>
    <recommendedName>
        <fullName evidence="3">RNA helicase</fullName>
        <ecNumber evidence="3">3.6.4.13</ecNumber>
    </recommendedName>
</protein>
<dbReference type="InterPro" id="IPR027417">
    <property type="entry name" value="P-loop_NTPase"/>
</dbReference>
<accession>A0A3B3TAV4</accession>
<dbReference type="CDD" id="cd18038">
    <property type="entry name" value="DEXXQc_Helz-like"/>
    <property type="match status" value="1"/>
</dbReference>
<dbReference type="GO" id="GO:0032574">
    <property type="term" value="F:5'-3' RNA helicase activity"/>
    <property type="evidence" value="ECO:0007669"/>
    <property type="project" value="InterPro"/>
</dbReference>
<evidence type="ECO:0000259" key="16">
    <source>
        <dbReference type="Pfam" id="PF21633"/>
    </source>
</evidence>
<keyword evidence="20" id="KW-1185">Reference proteome</keyword>
<organism evidence="19 20">
    <name type="scientific">Paramormyrops kingsleyae</name>
    <dbReference type="NCBI Taxonomy" id="1676925"/>
    <lineage>
        <taxon>Eukaryota</taxon>
        <taxon>Metazoa</taxon>
        <taxon>Chordata</taxon>
        <taxon>Craniata</taxon>
        <taxon>Vertebrata</taxon>
        <taxon>Euteleostomi</taxon>
        <taxon>Actinopterygii</taxon>
        <taxon>Neopterygii</taxon>
        <taxon>Teleostei</taxon>
        <taxon>Osteoglossocephala</taxon>
        <taxon>Osteoglossomorpha</taxon>
        <taxon>Osteoglossiformes</taxon>
        <taxon>Mormyridae</taxon>
        <taxon>Paramormyrops</taxon>
    </lineage>
</organism>
<comment type="subcellular location">
    <subcellularLocation>
        <location evidence="1">Cytoplasm</location>
        <location evidence="1">P-body</location>
    </subcellularLocation>
</comment>
<dbReference type="GO" id="GO:0031047">
    <property type="term" value="P:regulatory ncRNA-mediated gene silencing"/>
    <property type="evidence" value="ECO:0007669"/>
    <property type="project" value="UniProtKB-KW"/>
</dbReference>
<feature type="domain" description="DNA2/NAM7 helicase-like C-terminal" evidence="14">
    <location>
        <begin position="759"/>
        <end position="980"/>
    </location>
</feature>
<feature type="domain" description="DNA2/NAM7 helicase helicase" evidence="13">
    <location>
        <begin position="562"/>
        <end position="654"/>
    </location>
</feature>
<evidence type="ECO:0000256" key="6">
    <source>
        <dbReference type="ARBA" id="ARBA00022801"/>
    </source>
</evidence>
<evidence type="ECO:0000259" key="17">
    <source>
        <dbReference type="Pfam" id="PF21634"/>
    </source>
</evidence>
<keyword evidence="4" id="KW-0963">Cytoplasm</keyword>
<dbReference type="Gene3D" id="3.40.50.300">
    <property type="entry name" value="P-loop containing nucleotide triphosphate hydrolases"/>
    <property type="match status" value="2"/>
</dbReference>
<dbReference type="GeneTree" id="ENSGT00940000156024"/>
<dbReference type="PANTHER" id="PTHR45418">
    <property type="entry name" value="CANCER/TESTIS ANTIGEN 55"/>
    <property type="match status" value="1"/>
</dbReference>
<dbReference type="CDD" id="cd18808">
    <property type="entry name" value="SF1_C_Upf1"/>
    <property type="match status" value="1"/>
</dbReference>
<dbReference type="InterPro" id="IPR047187">
    <property type="entry name" value="SF1_C_Upf1"/>
</dbReference>
<dbReference type="Pfam" id="PF21633">
    <property type="entry name" value="MOV-10_Ig-like"/>
    <property type="match status" value="1"/>
</dbReference>
<dbReference type="Ensembl" id="ENSPKIT00000020571.1">
    <property type="protein sequence ID" value="ENSPKIP00000039563.1"/>
    <property type="gene ID" value="ENSPKIG00000016880.1"/>
</dbReference>
<evidence type="ECO:0000259" key="14">
    <source>
        <dbReference type="Pfam" id="PF13087"/>
    </source>
</evidence>
<dbReference type="InterPro" id="IPR049080">
    <property type="entry name" value="MOV-10-like_beta-barrel"/>
</dbReference>
<evidence type="ECO:0000256" key="9">
    <source>
        <dbReference type="ARBA" id="ARBA00022884"/>
    </source>
</evidence>
<keyword evidence="8" id="KW-0067">ATP-binding</keyword>
<evidence type="ECO:0000256" key="7">
    <source>
        <dbReference type="ARBA" id="ARBA00022806"/>
    </source>
</evidence>
<keyword evidence="5" id="KW-0547">Nucleotide-binding</keyword>
<dbReference type="Pfam" id="PF13087">
    <property type="entry name" value="AAA_12"/>
    <property type="match status" value="1"/>
</dbReference>
<proteinExistence type="inferred from homology"/>
<evidence type="ECO:0000259" key="13">
    <source>
        <dbReference type="Pfam" id="PF13086"/>
    </source>
</evidence>
<evidence type="ECO:0000256" key="2">
    <source>
        <dbReference type="ARBA" id="ARBA00005601"/>
    </source>
</evidence>
<evidence type="ECO:0000259" key="18">
    <source>
        <dbReference type="Pfam" id="PF21635"/>
    </source>
</evidence>
<dbReference type="Pfam" id="PF21632">
    <property type="entry name" value="MOV-10_N"/>
    <property type="match status" value="1"/>
</dbReference>
<dbReference type="FunFam" id="3.40.50.300:FF:000608">
    <property type="entry name" value="Mov10 RISC complex RNA helicase"/>
    <property type="match status" value="1"/>
</dbReference>
<feature type="region of interest" description="Disordered" evidence="12">
    <location>
        <begin position="109"/>
        <end position="155"/>
    </location>
</feature>
<dbReference type="Proteomes" id="UP000261540">
    <property type="component" value="Unplaced"/>
</dbReference>
<feature type="domain" description="Helicase MOV-10 Ig-like" evidence="16">
    <location>
        <begin position="176"/>
        <end position="301"/>
    </location>
</feature>
<evidence type="ECO:0000313" key="20">
    <source>
        <dbReference type="Proteomes" id="UP000261540"/>
    </source>
</evidence>
<keyword evidence="7" id="KW-0347">Helicase</keyword>
<comment type="similarity">
    <text evidence="2">Belongs to the DNA2/NAM7 helicase family. SDE3 subfamily.</text>
</comment>
<feature type="domain" description="Helicase MOV-10 N-terminal" evidence="15">
    <location>
        <begin position="10"/>
        <end position="67"/>
    </location>
</feature>
<keyword evidence="9" id="KW-0694">RNA-binding</keyword>
<dbReference type="STRING" id="1676925.ENSPKIP00000039563"/>
<dbReference type="GO" id="GO:0005524">
    <property type="term" value="F:ATP binding"/>
    <property type="evidence" value="ECO:0007669"/>
    <property type="project" value="UniProtKB-KW"/>
</dbReference>
<evidence type="ECO:0000256" key="8">
    <source>
        <dbReference type="ARBA" id="ARBA00022840"/>
    </source>
</evidence>
<evidence type="ECO:0000256" key="3">
    <source>
        <dbReference type="ARBA" id="ARBA00012552"/>
    </source>
</evidence>
<sequence>MPNLKSCFDSGLKFIDFLGEGTSETDKDKLKEVYDKKFRYRNGIKEPSFSNVIFALTTFGRAYRKGKKIYLNTKFSLMESIPLLEGNPKDVSLLEVHICSGDQWSKPLQKNKSAAQPVPNGGSSDSFPGMASPASAVPSAGTTTSTSSASMSALEPSSKAVKKRVKAVIRGLRDNRKYFIANKEGIVITSDHEINNGKIKITTQSIQMTYVVKFFIQSNATDPVHFTLYTFLCRMCCFSLEDEKKVTPASPYLLNQGDRYEVEVHFRPPSFGSFPATLAFEFRQCPRANTKPIYVVRDIEAMVRSPLGQMLGPEAPYKPYQAPVPRAVHTIVEEGEPPESCAAQQMKVAVKLGPYKYPAYLKELATGRLDDTKILSPTAKQNLHLVKALLESPLTMENYTRHFQLLLHLEELQMEVNIKKYNLQNQPMTQDRTNKRLLVLQVKGVAENRPSVLRGDHLLVSKAGDKSEPITLYKGYVHKVEMEQVKLGFSKKLWQGFKGNIKFDVEFTLNRFPLRQQHRAVNLAGQHKLGLVLFPSGLGNMENQEEANLPKLSLYDKDLAKNREQYAAVQCIVSGASRPAPYVVFGPPGTGKTVTIVEAIKQVWKLNPQACVLACAPSNSASDHLCECVQKHIDSKSMFRLYAPSRDPQSVQTALLDCSNYDAGLDCFVLPSTETLMEYKVIVSTVVTAGRLVSGGIPTGHFTHIFVDEAGHAMEPECLIAIAGLLQPGTGQLVLAGDPKQLGPVLQSPLAMQHGLGLSLLERLMQYNPLYQKAEQSGKFDSRFVTKLLQNYRSHPDILHIPNELFYDSELQVFADRKLRESCCQWEHLPQQGFPVIFHGVMGKDEREANSPSFFNTAEVHELIEYLKKLLPPAGERGSGILSPSEIGIISPYRKQVEKIRKAIKFVKELNQLKNIQHLTVGSVEEFQGQERKVIMVSTVRSSATYVKMDQDFNLGFLTNKKRFNVAMTRAKALLIVVGNPVILCKDPTWKRFIHYCKERRGCTGFDLAEVEEEDDVLMRLATLSMQPEPEVAESRMEEPPSVP</sequence>
<keyword evidence="10" id="KW-0943">RNA-mediated gene silencing</keyword>
<comment type="catalytic activity">
    <reaction evidence="11">
        <text>ATP + H2O = ADP + phosphate + H(+)</text>
        <dbReference type="Rhea" id="RHEA:13065"/>
        <dbReference type="ChEBI" id="CHEBI:15377"/>
        <dbReference type="ChEBI" id="CHEBI:15378"/>
        <dbReference type="ChEBI" id="CHEBI:30616"/>
        <dbReference type="ChEBI" id="CHEBI:43474"/>
        <dbReference type="ChEBI" id="CHEBI:456216"/>
        <dbReference type="EC" id="3.6.4.13"/>
    </reaction>
</comment>
<reference evidence="19" key="1">
    <citation type="submission" date="2025-08" db="UniProtKB">
        <authorList>
            <consortium name="Ensembl"/>
        </authorList>
    </citation>
    <scope>IDENTIFICATION</scope>
</reference>
<dbReference type="InterPro" id="IPR049075">
    <property type="entry name" value="MOV-10_N"/>
</dbReference>
<reference evidence="19" key="2">
    <citation type="submission" date="2025-09" db="UniProtKB">
        <authorList>
            <consortium name="Ensembl"/>
        </authorList>
    </citation>
    <scope>IDENTIFICATION</scope>
</reference>
<evidence type="ECO:0000256" key="10">
    <source>
        <dbReference type="ARBA" id="ARBA00023158"/>
    </source>
</evidence>
<dbReference type="Pfam" id="PF13086">
    <property type="entry name" value="AAA_11"/>
    <property type="match status" value="2"/>
</dbReference>
<evidence type="ECO:0000256" key="5">
    <source>
        <dbReference type="ARBA" id="ARBA00022741"/>
    </source>
</evidence>
<feature type="domain" description="Helicase MOV-10 helical" evidence="18">
    <location>
        <begin position="352"/>
        <end position="420"/>
    </location>
</feature>
<evidence type="ECO:0000259" key="15">
    <source>
        <dbReference type="Pfam" id="PF21632"/>
    </source>
</evidence>
<dbReference type="InterPro" id="IPR026122">
    <property type="entry name" value="MOV-10/SDE3_DEXXQ/H-box"/>
</dbReference>
<feature type="domain" description="DNA2/NAM7 helicase helicase" evidence="13">
    <location>
        <begin position="674"/>
        <end position="748"/>
    </location>
</feature>
<dbReference type="Pfam" id="PF21634">
    <property type="entry name" value="MOV-10_beta-barrel"/>
    <property type="match status" value="1"/>
</dbReference>
<evidence type="ECO:0000256" key="11">
    <source>
        <dbReference type="ARBA" id="ARBA00047984"/>
    </source>
</evidence>
<dbReference type="InterPro" id="IPR049077">
    <property type="entry name" value="MOV-10_Ig-like"/>
</dbReference>
<dbReference type="GO" id="GO:0003723">
    <property type="term" value="F:RNA binding"/>
    <property type="evidence" value="ECO:0007669"/>
    <property type="project" value="UniProtKB-KW"/>
</dbReference>
<dbReference type="AlphaFoldDB" id="A0A3B3TAV4"/>
<dbReference type="PANTHER" id="PTHR45418:SF1">
    <property type="entry name" value="CANCER_TESTIS ANTIGEN 55"/>
    <property type="match status" value="1"/>
</dbReference>
<name>A0A3B3TAV4_9TELE</name>
<dbReference type="EC" id="3.6.4.13" evidence="3"/>
<keyword evidence="6" id="KW-0378">Hydrolase</keyword>
<dbReference type="InterPro" id="IPR041677">
    <property type="entry name" value="DNA2/NAM7_AAA_11"/>
</dbReference>